<evidence type="ECO:0000313" key="2">
    <source>
        <dbReference type="EMBL" id="MCS4556106.1"/>
    </source>
</evidence>
<feature type="domain" description="VOC" evidence="1">
    <location>
        <begin position="6"/>
        <end position="128"/>
    </location>
</feature>
<dbReference type="InterPro" id="IPR029068">
    <property type="entry name" value="Glyas_Bleomycin-R_OHBP_Dase"/>
</dbReference>
<reference evidence="2 3" key="1">
    <citation type="submission" date="2022-02" db="EMBL/GenBank/DDBJ databases">
        <authorList>
            <person name="Zhuang L."/>
        </authorList>
    </citation>
    <scope>NUCLEOTIDE SEQUENCE [LARGE SCALE GENOMIC DNA]</scope>
    <source>
        <strain evidence="2 3">C32</strain>
    </source>
</reference>
<dbReference type="RefSeq" id="WP_238895509.1">
    <property type="nucleotide sequence ID" value="NZ_JAKOGG010000003.1"/>
</dbReference>
<gene>
    <name evidence="2" type="ORF">L9G74_06625</name>
</gene>
<accession>A0ABT2FIH4</accession>
<comment type="caution">
    <text evidence="2">The sequence shown here is derived from an EMBL/GenBank/DDBJ whole genome shotgun (WGS) entry which is preliminary data.</text>
</comment>
<dbReference type="Proteomes" id="UP001201549">
    <property type="component" value="Unassembled WGS sequence"/>
</dbReference>
<dbReference type="PROSITE" id="PS51819">
    <property type="entry name" value="VOC"/>
    <property type="match status" value="1"/>
</dbReference>
<dbReference type="Pfam" id="PF22658">
    <property type="entry name" value="YycE-like_N"/>
    <property type="match status" value="1"/>
</dbReference>
<proteinExistence type="predicted"/>
<evidence type="ECO:0000259" key="1">
    <source>
        <dbReference type="PROSITE" id="PS51819"/>
    </source>
</evidence>
<organism evidence="2 3">
    <name type="scientific">Shewanella electrica</name>
    <dbReference type="NCBI Taxonomy" id="515560"/>
    <lineage>
        <taxon>Bacteria</taxon>
        <taxon>Pseudomonadati</taxon>
        <taxon>Pseudomonadota</taxon>
        <taxon>Gammaproteobacteria</taxon>
        <taxon>Alteromonadales</taxon>
        <taxon>Shewanellaceae</taxon>
        <taxon>Shewanella</taxon>
    </lineage>
</organism>
<dbReference type="Pfam" id="PF22659">
    <property type="entry name" value="YycE-like_C"/>
    <property type="match status" value="1"/>
</dbReference>
<dbReference type="SUPFAM" id="SSF54593">
    <property type="entry name" value="Glyoxalase/Bleomycin resistance protein/Dihydroxybiphenyl dioxygenase"/>
    <property type="match status" value="1"/>
</dbReference>
<reference evidence="3" key="2">
    <citation type="submission" date="2023-07" db="EMBL/GenBank/DDBJ databases">
        <title>Shewanella mangrovi sp. nov., an acetaldehyde- degrading bacterium isolated from mangrove sediment.</title>
        <authorList>
            <person name="Liu Y."/>
        </authorList>
    </citation>
    <scope>NUCLEOTIDE SEQUENCE [LARGE SCALE GENOMIC DNA]</scope>
    <source>
        <strain evidence="3">C32</strain>
    </source>
</reference>
<dbReference type="EMBL" id="JAKOGG010000003">
    <property type="protein sequence ID" value="MCS4556106.1"/>
    <property type="molecule type" value="Genomic_DNA"/>
</dbReference>
<dbReference type="InterPro" id="IPR058998">
    <property type="entry name" value="YycE-like_N"/>
</dbReference>
<evidence type="ECO:0000313" key="3">
    <source>
        <dbReference type="Proteomes" id="UP001201549"/>
    </source>
</evidence>
<protein>
    <submittedName>
        <fullName evidence="2">VOC family protein</fullName>
    </submittedName>
</protein>
<keyword evidence="3" id="KW-1185">Reference proteome</keyword>
<name>A0ABT2FIH4_9GAMM</name>
<dbReference type="Gene3D" id="3.10.180.10">
    <property type="entry name" value="2,3-Dihydroxybiphenyl 1,2-Dioxygenase, domain 1"/>
    <property type="match status" value="1"/>
</dbReference>
<sequence>MIPQTTTLRVARPTDNLAQITEMYINGLGFTLLGTFADHNGFDGAIIGHEAHNYHLEFTHHIGTTVGKAPTQDNLLVFYLPDHKVWAECCQRMEHAGFIAVPSYNIYWDEVGKTFEDVDGYRVVLQNRQWTL</sequence>
<dbReference type="InterPro" id="IPR037523">
    <property type="entry name" value="VOC_core"/>
</dbReference>
<dbReference type="InterPro" id="IPR058997">
    <property type="entry name" value="YycE-like_C"/>
</dbReference>